<comment type="caution">
    <text evidence="2">The sequence shown here is derived from an EMBL/GenBank/DDBJ whole genome shotgun (WGS) entry which is preliminary data.</text>
</comment>
<gene>
    <name evidence="2" type="ORF">ACFQGB_02450</name>
</gene>
<feature type="transmembrane region" description="Helical" evidence="1">
    <location>
        <begin position="20"/>
        <end position="43"/>
    </location>
</feature>
<dbReference type="PANTHER" id="PTHR43471">
    <property type="entry name" value="ABC TRANSPORTER PERMEASE"/>
    <property type="match status" value="1"/>
</dbReference>
<reference evidence="2 3" key="1">
    <citation type="journal article" date="2019" name="Int. J. Syst. Evol. Microbiol.">
        <title>The Global Catalogue of Microorganisms (GCM) 10K type strain sequencing project: providing services to taxonomists for standard genome sequencing and annotation.</title>
        <authorList>
            <consortium name="The Broad Institute Genomics Platform"/>
            <consortium name="The Broad Institute Genome Sequencing Center for Infectious Disease"/>
            <person name="Wu L."/>
            <person name="Ma J."/>
        </authorList>
    </citation>
    <scope>NUCLEOTIDE SEQUENCE [LARGE SCALE GENOMIC DNA]</scope>
    <source>
        <strain evidence="2 3">GX26</strain>
    </source>
</reference>
<protein>
    <submittedName>
        <fullName evidence="2">ABC transporter permease</fullName>
    </submittedName>
</protein>
<evidence type="ECO:0000313" key="3">
    <source>
        <dbReference type="Proteomes" id="UP001596395"/>
    </source>
</evidence>
<proteinExistence type="predicted"/>
<keyword evidence="3" id="KW-1185">Reference proteome</keyword>
<dbReference type="AlphaFoldDB" id="A0ABD5V830"/>
<feature type="transmembrane region" description="Helical" evidence="1">
    <location>
        <begin position="108"/>
        <end position="129"/>
    </location>
</feature>
<keyword evidence="1" id="KW-1133">Transmembrane helix</keyword>
<dbReference type="Proteomes" id="UP001596395">
    <property type="component" value="Unassembled WGS sequence"/>
</dbReference>
<dbReference type="GO" id="GO:0005886">
    <property type="term" value="C:plasma membrane"/>
    <property type="evidence" value="ECO:0007669"/>
    <property type="project" value="UniProtKB-SubCell"/>
</dbReference>
<feature type="transmembrane region" description="Helical" evidence="1">
    <location>
        <begin position="135"/>
        <end position="160"/>
    </location>
</feature>
<dbReference type="PANTHER" id="PTHR43471:SF1">
    <property type="entry name" value="ABC TRANSPORTER PERMEASE PROTEIN NOSY-RELATED"/>
    <property type="match status" value="1"/>
</dbReference>
<feature type="transmembrane region" description="Helical" evidence="1">
    <location>
        <begin position="49"/>
        <end position="75"/>
    </location>
</feature>
<evidence type="ECO:0000313" key="2">
    <source>
        <dbReference type="EMBL" id="MFC6951715.1"/>
    </source>
</evidence>
<dbReference type="EMBL" id="JBHSXN010000001">
    <property type="protein sequence ID" value="MFC6951715.1"/>
    <property type="molecule type" value="Genomic_DNA"/>
</dbReference>
<keyword evidence="1" id="KW-0472">Membrane</keyword>
<feature type="transmembrane region" description="Helical" evidence="1">
    <location>
        <begin position="266"/>
        <end position="286"/>
    </location>
</feature>
<organism evidence="2 3">
    <name type="scientific">Halorubellus litoreus</name>
    <dbReference type="NCBI Taxonomy" id="755308"/>
    <lineage>
        <taxon>Archaea</taxon>
        <taxon>Methanobacteriati</taxon>
        <taxon>Methanobacteriota</taxon>
        <taxon>Stenosarchaea group</taxon>
        <taxon>Halobacteria</taxon>
        <taxon>Halobacteriales</taxon>
        <taxon>Halorubellaceae</taxon>
        <taxon>Halorubellus</taxon>
    </lineage>
</organism>
<feature type="transmembrane region" description="Helical" evidence="1">
    <location>
        <begin position="172"/>
        <end position="193"/>
    </location>
</feature>
<dbReference type="RefSeq" id="WP_336348730.1">
    <property type="nucleotide sequence ID" value="NZ_JAZAQL010000001.1"/>
</dbReference>
<name>A0ABD5V830_9EURY</name>
<accession>A0ABD5V830</accession>
<evidence type="ECO:0000256" key="1">
    <source>
        <dbReference type="SAM" id="Phobius"/>
    </source>
</evidence>
<sequence>MENLTAIARRDFLDARRSKLVWGVFSLYGIIALLIFVGPTLVADNVESFGIISIVSSVGLFLLPFIALVAGYLAIAGERESGTVNFLLGLPNTRKEVVLAKFLSRGGLMLAATMLVFLIGVVVAATQYADPQLVLFAPTLAFTALLVLVMVSVAVGISAMTGSRSSAMAGAVGFYFVTIPFNLIPTISIPGLIRYVTNDLLGMALEGDIFQFIQAAISPAMAYQQGLNVVTTRLYFDRFESNLPPEAQEQALARLNDQAWYLAPEVMVAIMLVWLVVPLALGYWRFKDAELG</sequence>
<keyword evidence="1" id="KW-0812">Transmembrane</keyword>
<dbReference type="Pfam" id="PF12679">
    <property type="entry name" value="ABC2_membrane_2"/>
    <property type="match status" value="1"/>
</dbReference>